<comment type="subcellular location">
    <subcellularLocation>
        <location evidence="1">Membrane</location>
        <topology evidence="1">Single-pass membrane protein</topology>
    </subcellularLocation>
</comment>
<dbReference type="AlphaFoldDB" id="A0A2P5A6I2"/>
<dbReference type="FunFam" id="3.80.10.10:FF:000129">
    <property type="entry name" value="Leucine-rich repeat receptor-like kinase"/>
    <property type="match status" value="1"/>
</dbReference>
<evidence type="ECO:0000256" key="7">
    <source>
        <dbReference type="ARBA" id="ARBA00023136"/>
    </source>
</evidence>
<evidence type="ECO:0000256" key="9">
    <source>
        <dbReference type="SAM" id="Phobius"/>
    </source>
</evidence>
<dbReference type="Pfam" id="PF12819">
    <property type="entry name" value="Malectin_like"/>
    <property type="match status" value="1"/>
</dbReference>
<dbReference type="InterPro" id="IPR000719">
    <property type="entry name" value="Prot_kinase_dom"/>
</dbReference>
<keyword evidence="13" id="KW-1185">Reference proteome</keyword>
<keyword evidence="5" id="KW-0677">Repeat</keyword>
<keyword evidence="8" id="KW-0067">ATP-binding</keyword>
<keyword evidence="7 9" id="KW-0472">Membrane</keyword>
<dbReference type="PANTHER" id="PTHR45631:SF202">
    <property type="entry name" value="SENESCENCE-INDUCED RECEPTOR-LIKE SERINE_THREONINE-PROTEIN KINASE"/>
    <property type="match status" value="1"/>
</dbReference>
<dbReference type="Gene3D" id="3.80.10.10">
    <property type="entry name" value="Ribonuclease Inhibitor"/>
    <property type="match status" value="1"/>
</dbReference>
<evidence type="ECO:0000256" key="1">
    <source>
        <dbReference type="ARBA" id="ARBA00004167"/>
    </source>
</evidence>
<evidence type="ECO:0000259" key="11">
    <source>
        <dbReference type="PROSITE" id="PS50011"/>
    </source>
</evidence>
<feature type="signal peptide" evidence="10">
    <location>
        <begin position="1"/>
        <end position="23"/>
    </location>
</feature>
<dbReference type="SUPFAM" id="SSF52058">
    <property type="entry name" value="L domain-like"/>
    <property type="match status" value="1"/>
</dbReference>
<evidence type="ECO:0000256" key="8">
    <source>
        <dbReference type="PROSITE-ProRule" id="PRU10141"/>
    </source>
</evidence>
<proteinExistence type="predicted"/>
<dbReference type="GO" id="GO:0004672">
    <property type="term" value="F:protein kinase activity"/>
    <property type="evidence" value="ECO:0007669"/>
    <property type="project" value="InterPro"/>
</dbReference>
<keyword evidence="3 9" id="KW-0812">Transmembrane</keyword>
<dbReference type="PANTHER" id="PTHR45631">
    <property type="entry name" value="OS07G0107800 PROTEIN-RELATED"/>
    <property type="match status" value="1"/>
</dbReference>
<feature type="chain" id="PRO_5015162095" evidence="10">
    <location>
        <begin position="24"/>
        <end position="639"/>
    </location>
</feature>
<dbReference type="Pfam" id="PF13855">
    <property type="entry name" value="LRR_8"/>
    <property type="match status" value="1"/>
</dbReference>
<name>A0A2P5A6I2_PARAD</name>
<dbReference type="EMBL" id="JXTB01000861">
    <property type="protein sequence ID" value="PON32140.1"/>
    <property type="molecule type" value="Genomic_DNA"/>
</dbReference>
<organism evidence="12 13">
    <name type="scientific">Parasponia andersonii</name>
    <name type="common">Sponia andersonii</name>
    <dbReference type="NCBI Taxonomy" id="3476"/>
    <lineage>
        <taxon>Eukaryota</taxon>
        <taxon>Viridiplantae</taxon>
        <taxon>Streptophyta</taxon>
        <taxon>Embryophyta</taxon>
        <taxon>Tracheophyta</taxon>
        <taxon>Spermatophyta</taxon>
        <taxon>Magnoliopsida</taxon>
        <taxon>eudicotyledons</taxon>
        <taxon>Gunneridae</taxon>
        <taxon>Pentapetalae</taxon>
        <taxon>rosids</taxon>
        <taxon>fabids</taxon>
        <taxon>Rosales</taxon>
        <taxon>Cannabaceae</taxon>
        <taxon>Parasponia</taxon>
    </lineage>
</organism>
<dbReference type="InterPro" id="IPR024788">
    <property type="entry name" value="Malectin-like_Carb-bd_dom"/>
</dbReference>
<dbReference type="PROSITE" id="PS00107">
    <property type="entry name" value="PROTEIN_KINASE_ATP"/>
    <property type="match status" value="1"/>
</dbReference>
<dbReference type="Gene3D" id="3.30.200.20">
    <property type="entry name" value="Phosphorylase Kinase, domain 1"/>
    <property type="match status" value="1"/>
</dbReference>
<dbReference type="GO" id="GO:0005524">
    <property type="term" value="F:ATP binding"/>
    <property type="evidence" value="ECO:0007669"/>
    <property type="project" value="UniProtKB-UniRule"/>
</dbReference>
<dbReference type="PROSITE" id="PS50011">
    <property type="entry name" value="PROTEIN_KINASE_DOM"/>
    <property type="match status" value="1"/>
</dbReference>
<sequence length="639" mass="71363">MEMFKAFIFIFAFLGFALVLARARDQTDFISLDCGLPRNESYSEPSTGLNYISDAPFIKTGVSKGIAPEYKAFTQEQVAYLRSFPEGIRNCYTINVTKKTRYLIRATFFHGNYDGQNIAPKFDLHFGASLWDTVEFFNVSVNTIKEIIHVSLQDYVRVCLVNTGSGIPFISALELRPLLKNTYVIPSGSLALSMRVDMGRSINDIRVYRYPFDVFDRLWLPFNNDNEWEKLTTSLDMSSGENYKLPSVVMKTASTPMNGSTRMDIYWDTSKKDLIGEEFYMYMHFSELQEVKTNQSRAFNITFNGKLWYNSPVVPMSSQVTTISSLSSSISTDNGKYNYSLIKLENSTLPPLINALEIYSLVDFSQSETDQDEVAAIANIKLNYGVKRNWDGDPCVPLSYMWEGLNCSNDGFGLPKITSLNLSSNGLTGEITSYLSKLTMLVSLDLSNNSLTGSVPGFLSQLPNLKVLNLERNKLTGSVPVELIERSKNGLLSLSVGQNPNLCASLSCKKKKNSLVIPISASSGGVVILLIAVAILVGLVTNKRGSRNNQKDPFESKKRQFTRSEVIKITNNFEKKLGEGGGGEVYRGSIDASTNVAVKIIRRPLVQGNNQLSQDEKLKKEKAEKEAHQLFQAEAYIHH</sequence>
<evidence type="ECO:0000256" key="10">
    <source>
        <dbReference type="SAM" id="SignalP"/>
    </source>
</evidence>
<dbReference type="InterPro" id="IPR017441">
    <property type="entry name" value="Protein_kinase_ATP_BS"/>
</dbReference>
<keyword evidence="12" id="KW-0418">Kinase</keyword>
<dbReference type="InterPro" id="IPR011009">
    <property type="entry name" value="Kinase-like_dom_sf"/>
</dbReference>
<protein>
    <submittedName>
        <fullName evidence="12">Mitogen-activated protein kinase kinase kinase</fullName>
    </submittedName>
</protein>
<evidence type="ECO:0000256" key="2">
    <source>
        <dbReference type="ARBA" id="ARBA00022614"/>
    </source>
</evidence>
<keyword evidence="6 9" id="KW-1133">Transmembrane helix</keyword>
<keyword evidence="4 10" id="KW-0732">Signal</keyword>
<dbReference type="OrthoDB" id="1166187at2759"/>
<gene>
    <name evidence="12" type="ORF">PanWU01x14_363830</name>
</gene>
<comment type="caution">
    <text evidence="12">The sequence shown here is derived from an EMBL/GenBank/DDBJ whole genome shotgun (WGS) entry which is preliminary data.</text>
</comment>
<feature type="domain" description="Protein kinase" evidence="11">
    <location>
        <begin position="571"/>
        <end position="639"/>
    </location>
</feature>
<dbReference type="SUPFAM" id="SSF56112">
    <property type="entry name" value="Protein kinase-like (PK-like)"/>
    <property type="match status" value="1"/>
</dbReference>
<evidence type="ECO:0000256" key="4">
    <source>
        <dbReference type="ARBA" id="ARBA00022729"/>
    </source>
</evidence>
<dbReference type="GO" id="GO:0016020">
    <property type="term" value="C:membrane"/>
    <property type="evidence" value="ECO:0007669"/>
    <property type="project" value="UniProtKB-SubCell"/>
</dbReference>
<evidence type="ECO:0000313" key="12">
    <source>
        <dbReference type="EMBL" id="PON32140.1"/>
    </source>
</evidence>
<dbReference type="PRINTS" id="PR00019">
    <property type="entry name" value="LEURICHRPT"/>
</dbReference>
<keyword evidence="2" id="KW-0433">Leucine-rich repeat</keyword>
<dbReference type="Proteomes" id="UP000237105">
    <property type="component" value="Unassembled WGS sequence"/>
</dbReference>
<feature type="transmembrane region" description="Helical" evidence="9">
    <location>
        <begin position="515"/>
        <end position="541"/>
    </location>
</feature>
<evidence type="ECO:0000256" key="3">
    <source>
        <dbReference type="ARBA" id="ARBA00022692"/>
    </source>
</evidence>
<reference evidence="13" key="1">
    <citation type="submission" date="2016-06" db="EMBL/GenBank/DDBJ databases">
        <title>Parallel loss of symbiosis genes in relatives of nitrogen-fixing non-legume Parasponia.</title>
        <authorList>
            <person name="Van Velzen R."/>
            <person name="Holmer R."/>
            <person name="Bu F."/>
            <person name="Rutten L."/>
            <person name="Van Zeijl A."/>
            <person name="Liu W."/>
            <person name="Santuari L."/>
            <person name="Cao Q."/>
            <person name="Sharma T."/>
            <person name="Shen D."/>
            <person name="Roswanjaya Y."/>
            <person name="Wardhani T."/>
            <person name="Kalhor M.S."/>
            <person name="Jansen J."/>
            <person name="Van den Hoogen J."/>
            <person name="Gungor B."/>
            <person name="Hartog M."/>
            <person name="Hontelez J."/>
            <person name="Verver J."/>
            <person name="Yang W.-C."/>
            <person name="Schijlen E."/>
            <person name="Repin R."/>
            <person name="Schilthuizen M."/>
            <person name="Schranz E."/>
            <person name="Heidstra R."/>
            <person name="Miyata K."/>
            <person name="Fedorova E."/>
            <person name="Kohlen W."/>
            <person name="Bisseling T."/>
            <person name="Smit S."/>
            <person name="Geurts R."/>
        </authorList>
    </citation>
    <scope>NUCLEOTIDE SEQUENCE [LARGE SCALE GENOMIC DNA]</scope>
    <source>
        <strain evidence="13">cv. WU1-14</strain>
    </source>
</reference>
<feature type="binding site" evidence="8">
    <location>
        <position position="599"/>
    </location>
    <ligand>
        <name>ATP</name>
        <dbReference type="ChEBI" id="CHEBI:30616"/>
    </ligand>
</feature>
<keyword evidence="12" id="KW-0808">Transferase</keyword>
<keyword evidence="8" id="KW-0547">Nucleotide-binding</keyword>
<evidence type="ECO:0000313" key="13">
    <source>
        <dbReference type="Proteomes" id="UP000237105"/>
    </source>
</evidence>
<accession>A0A2P5A6I2</accession>
<dbReference type="InterPro" id="IPR001611">
    <property type="entry name" value="Leu-rich_rpt"/>
</dbReference>
<evidence type="ECO:0000256" key="5">
    <source>
        <dbReference type="ARBA" id="ARBA00022737"/>
    </source>
</evidence>
<evidence type="ECO:0000256" key="6">
    <source>
        <dbReference type="ARBA" id="ARBA00022989"/>
    </source>
</evidence>
<dbReference type="InterPro" id="IPR032675">
    <property type="entry name" value="LRR_dom_sf"/>
</dbReference>